<dbReference type="STRING" id="123899.SAMEA3906487_01928"/>
<dbReference type="InterPro" id="IPR011711">
    <property type="entry name" value="GntR_C"/>
</dbReference>
<dbReference type="Gene3D" id="1.10.10.10">
    <property type="entry name" value="Winged helix-like DNA-binding domain superfamily/Winged helix DNA-binding domain"/>
    <property type="match status" value="1"/>
</dbReference>
<dbReference type="SMART" id="SM00345">
    <property type="entry name" value="HTH_GNTR"/>
    <property type="match status" value="1"/>
</dbReference>
<gene>
    <name evidence="5" type="primary">ydfH_2</name>
    <name evidence="5" type="ORF">SAMEA3906487_01928</name>
</gene>
<sequence>MKALENKEDIAVQTIVDAVRSDIIAGRIPADSVINSVELAARFGTSRTPVREALLVLAHHGLVILETHKRPRVAPVSVQAIRDLYGLRMALHAHLSDIIVHQASDADLADLHAQAQWLAQHGAQLALEDHLRGIERYLDTEYRLGGNALILQVLASLQWRIAWFRRLGWLSPAQLAEMGRDRLRVVEAYQERDAVLAGALNQAMLRKSARYTERNFLAR</sequence>
<dbReference type="GO" id="GO:0003677">
    <property type="term" value="F:DNA binding"/>
    <property type="evidence" value="ECO:0007669"/>
    <property type="project" value="UniProtKB-KW"/>
</dbReference>
<dbReference type="GO" id="GO:0003700">
    <property type="term" value="F:DNA-binding transcription factor activity"/>
    <property type="evidence" value="ECO:0007669"/>
    <property type="project" value="InterPro"/>
</dbReference>
<keyword evidence="2" id="KW-0238">DNA-binding</keyword>
<evidence type="ECO:0000256" key="1">
    <source>
        <dbReference type="ARBA" id="ARBA00023015"/>
    </source>
</evidence>
<evidence type="ECO:0000313" key="6">
    <source>
        <dbReference type="Proteomes" id="UP000076825"/>
    </source>
</evidence>
<evidence type="ECO:0000259" key="4">
    <source>
        <dbReference type="PROSITE" id="PS50949"/>
    </source>
</evidence>
<dbReference type="SUPFAM" id="SSF48008">
    <property type="entry name" value="GntR ligand-binding domain-like"/>
    <property type="match status" value="1"/>
</dbReference>
<dbReference type="PANTHER" id="PTHR43537:SF5">
    <property type="entry name" value="UXU OPERON TRANSCRIPTIONAL REGULATOR"/>
    <property type="match status" value="1"/>
</dbReference>
<evidence type="ECO:0000313" key="5">
    <source>
        <dbReference type="EMBL" id="SAI69778.1"/>
    </source>
</evidence>
<dbReference type="eggNOG" id="COG1802">
    <property type="taxonomic scope" value="Bacteria"/>
</dbReference>
<name>A0A157SH50_9BORD</name>
<keyword evidence="6" id="KW-1185">Reference proteome</keyword>
<dbReference type="Proteomes" id="UP000076825">
    <property type="component" value="Chromosome 1"/>
</dbReference>
<dbReference type="InterPro" id="IPR008920">
    <property type="entry name" value="TF_FadR/GntR_C"/>
</dbReference>
<dbReference type="PROSITE" id="PS50949">
    <property type="entry name" value="HTH_GNTR"/>
    <property type="match status" value="1"/>
</dbReference>
<reference evidence="5 6" key="1">
    <citation type="submission" date="2016-04" db="EMBL/GenBank/DDBJ databases">
        <authorList>
            <consortium name="Pathogen Informatics"/>
        </authorList>
    </citation>
    <scope>NUCLEOTIDE SEQUENCE [LARGE SCALE GENOMIC DNA]</scope>
    <source>
        <strain evidence="5 6">H044680328</strain>
    </source>
</reference>
<dbReference type="RefSeq" id="WP_025512977.1">
    <property type="nucleotide sequence ID" value="NZ_CP016340.1"/>
</dbReference>
<dbReference type="PATRIC" id="fig|123899.6.peg.1917"/>
<dbReference type="Pfam" id="PF07729">
    <property type="entry name" value="FCD"/>
    <property type="match status" value="1"/>
</dbReference>
<organism evidence="5 6">
    <name type="scientific">Bordetella trematum</name>
    <dbReference type="NCBI Taxonomy" id="123899"/>
    <lineage>
        <taxon>Bacteria</taxon>
        <taxon>Pseudomonadati</taxon>
        <taxon>Pseudomonadota</taxon>
        <taxon>Betaproteobacteria</taxon>
        <taxon>Burkholderiales</taxon>
        <taxon>Alcaligenaceae</taxon>
        <taxon>Bordetella</taxon>
    </lineage>
</organism>
<dbReference type="AlphaFoldDB" id="A0A157SH50"/>
<dbReference type="PANTHER" id="PTHR43537">
    <property type="entry name" value="TRANSCRIPTIONAL REGULATOR, GNTR FAMILY"/>
    <property type="match status" value="1"/>
</dbReference>
<dbReference type="Pfam" id="PF00392">
    <property type="entry name" value="GntR"/>
    <property type="match status" value="1"/>
</dbReference>
<evidence type="ECO:0000256" key="3">
    <source>
        <dbReference type="ARBA" id="ARBA00023163"/>
    </source>
</evidence>
<dbReference type="SUPFAM" id="SSF46785">
    <property type="entry name" value="Winged helix' DNA-binding domain"/>
    <property type="match status" value="1"/>
</dbReference>
<dbReference type="EMBL" id="LT546645">
    <property type="protein sequence ID" value="SAI69778.1"/>
    <property type="molecule type" value="Genomic_DNA"/>
</dbReference>
<dbReference type="InterPro" id="IPR000524">
    <property type="entry name" value="Tscrpt_reg_HTH_GntR"/>
</dbReference>
<accession>A0A157SH50</accession>
<feature type="domain" description="HTH gntR-type" evidence="4">
    <location>
        <begin position="9"/>
        <end position="76"/>
    </location>
</feature>
<dbReference type="InterPro" id="IPR036390">
    <property type="entry name" value="WH_DNA-bd_sf"/>
</dbReference>
<protein>
    <submittedName>
        <fullName evidence="5">GntR family transcriptional regulator</fullName>
    </submittedName>
</protein>
<dbReference type="Gene3D" id="1.20.120.530">
    <property type="entry name" value="GntR ligand-binding domain-like"/>
    <property type="match status" value="1"/>
</dbReference>
<dbReference type="InterPro" id="IPR036388">
    <property type="entry name" value="WH-like_DNA-bd_sf"/>
</dbReference>
<keyword evidence="3" id="KW-0804">Transcription</keyword>
<evidence type="ECO:0000256" key="2">
    <source>
        <dbReference type="ARBA" id="ARBA00023125"/>
    </source>
</evidence>
<keyword evidence="1" id="KW-0805">Transcription regulation</keyword>
<dbReference type="GeneID" id="56590794"/>
<proteinExistence type="predicted"/>
<dbReference type="KEGG" id="btrm:SAMEA390648701928"/>